<reference evidence="2" key="1">
    <citation type="submission" date="2023-10" db="EMBL/GenBank/DDBJ databases">
        <authorList>
            <person name="Hackl T."/>
        </authorList>
    </citation>
    <scope>NUCLEOTIDE SEQUENCE</scope>
</reference>
<organism evidence="2 3">
    <name type="scientific">Anthostomella pinea</name>
    <dbReference type="NCBI Taxonomy" id="933095"/>
    <lineage>
        <taxon>Eukaryota</taxon>
        <taxon>Fungi</taxon>
        <taxon>Dikarya</taxon>
        <taxon>Ascomycota</taxon>
        <taxon>Pezizomycotina</taxon>
        <taxon>Sordariomycetes</taxon>
        <taxon>Xylariomycetidae</taxon>
        <taxon>Xylariales</taxon>
        <taxon>Xylariaceae</taxon>
        <taxon>Anthostomella</taxon>
    </lineage>
</organism>
<evidence type="ECO:0000256" key="1">
    <source>
        <dbReference type="SAM" id="SignalP"/>
    </source>
</evidence>
<dbReference type="AlphaFoldDB" id="A0AAI8VD57"/>
<feature type="chain" id="PRO_5042546916" evidence="1">
    <location>
        <begin position="21"/>
        <end position="112"/>
    </location>
</feature>
<protein>
    <submittedName>
        <fullName evidence="2">Uu.00g100880.m01.CDS01</fullName>
    </submittedName>
</protein>
<dbReference type="Proteomes" id="UP001295740">
    <property type="component" value="Unassembled WGS sequence"/>
</dbReference>
<sequence length="112" mass="12640">MRASHIIGLLSLAVAVAANGFVPPYQMSDNETKVVIWLEQVRINRQLAIDSNSVKIPQYLRDGIDTYVRSHHEQTELYNNYVASCPDGRLRFPTDDQLIAAGLSEADIRNRQ</sequence>
<feature type="signal peptide" evidence="1">
    <location>
        <begin position="1"/>
        <end position="20"/>
    </location>
</feature>
<proteinExistence type="predicted"/>
<keyword evidence="1" id="KW-0732">Signal</keyword>
<accession>A0AAI8VD57</accession>
<evidence type="ECO:0000313" key="2">
    <source>
        <dbReference type="EMBL" id="CAJ2502694.1"/>
    </source>
</evidence>
<gene>
    <name evidence="2" type="ORF">KHLLAP_LOCUS3162</name>
</gene>
<dbReference type="EMBL" id="CAUWAG010000004">
    <property type="protein sequence ID" value="CAJ2502694.1"/>
    <property type="molecule type" value="Genomic_DNA"/>
</dbReference>
<evidence type="ECO:0000313" key="3">
    <source>
        <dbReference type="Proteomes" id="UP001295740"/>
    </source>
</evidence>
<keyword evidence="3" id="KW-1185">Reference proteome</keyword>
<comment type="caution">
    <text evidence="2">The sequence shown here is derived from an EMBL/GenBank/DDBJ whole genome shotgun (WGS) entry which is preliminary data.</text>
</comment>
<name>A0AAI8VD57_9PEZI</name>